<reference evidence="2" key="2">
    <citation type="submission" date="2020-10" db="UniProtKB">
        <authorList>
            <consortium name="WormBaseParasite"/>
        </authorList>
    </citation>
    <scope>IDENTIFICATION</scope>
</reference>
<evidence type="ECO:0000313" key="1">
    <source>
        <dbReference type="Proteomes" id="UP000492821"/>
    </source>
</evidence>
<dbReference type="AlphaFoldDB" id="A0A7E4VXR0"/>
<protein>
    <submittedName>
        <fullName evidence="2">Transposase</fullName>
    </submittedName>
</protein>
<proteinExistence type="predicted"/>
<keyword evidence="1" id="KW-1185">Reference proteome</keyword>
<organism evidence="1 2">
    <name type="scientific">Panagrellus redivivus</name>
    <name type="common">Microworm</name>
    <dbReference type="NCBI Taxonomy" id="6233"/>
    <lineage>
        <taxon>Eukaryota</taxon>
        <taxon>Metazoa</taxon>
        <taxon>Ecdysozoa</taxon>
        <taxon>Nematoda</taxon>
        <taxon>Chromadorea</taxon>
        <taxon>Rhabditida</taxon>
        <taxon>Tylenchina</taxon>
        <taxon>Panagrolaimomorpha</taxon>
        <taxon>Panagrolaimoidea</taxon>
        <taxon>Panagrolaimidae</taxon>
        <taxon>Panagrellus</taxon>
    </lineage>
</organism>
<dbReference type="WBParaSite" id="Pan_g4019.t1">
    <property type="protein sequence ID" value="Pan_g4019.t1"/>
    <property type="gene ID" value="Pan_g4019"/>
</dbReference>
<accession>A0A7E4VXR0</accession>
<dbReference type="Proteomes" id="UP000492821">
    <property type="component" value="Unassembled WGS sequence"/>
</dbReference>
<reference evidence="1" key="1">
    <citation type="journal article" date="2013" name="Genetics">
        <title>The draft genome and transcriptome of Panagrellus redivivus are shaped by the harsh demands of a free-living lifestyle.</title>
        <authorList>
            <person name="Srinivasan J."/>
            <person name="Dillman A.R."/>
            <person name="Macchietto M.G."/>
            <person name="Heikkinen L."/>
            <person name="Lakso M."/>
            <person name="Fracchia K.M."/>
            <person name="Antoshechkin I."/>
            <person name="Mortazavi A."/>
            <person name="Wong G."/>
            <person name="Sternberg P.W."/>
        </authorList>
    </citation>
    <scope>NUCLEOTIDE SEQUENCE [LARGE SCALE GENOMIC DNA]</scope>
    <source>
        <strain evidence="1">MT8872</strain>
    </source>
</reference>
<sequence length="90" mass="10592">MKTYFSLVPRCAEVWVGRGIDGIYGDDELAKSDFDEASVRMKPVKRSKFAWRKRVVDWLIRNCFHHPGGWRYGDVVLTYDSFNFLLTQNE</sequence>
<evidence type="ECO:0000313" key="2">
    <source>
        <dbReference type="WBParaSite" id="Pan_g4019.t1"/>
    </source>
</evidence>
<name>A0A7E4VXR0_PANRE</name>